<keyword evidence="1" id="KW-0812">Transmembrane</keyword>
<feature type="domain" description="VanZ-like" evidence="2">
    <location>
        <begin position="20"/>
        <end position="153"/>
    </location>
</feature>
<proteinExistence type="predicted"/>
<evidence type="ECO:0000313" key="4">
    <source>
        <dbReference type="Proteomes" id="UP000339690"/>
    </source>
</evidence>
<feature type="transmembrane region" description="Helical" evidence="1">
    <location>
        <begin position="12"/>
        <end position="33"/>
    </location>
</feature>
<keyword evidence="1" id="KW-1133">Transmembrane helix</keyword>
<dbReference type="EMBL" id="CP045915">
    <property type="protein sequence ID" value="QGH33872.1"/>
    <property type="molecule type" value="Genomic_DNA"/>
</dbReference>
<dbReference type="PANTHER" id="PTHR36834:SF1">
    <property type="entry name" value="INTEGRAL MEMBRANE PROTEIN"/>
    <property type="match status" value="1"/>
</dbReference>
<feature type="transmembrane region" description="Helical" evidence="1">
    <location>
        <begin position="76"/>
        <end position="98"/>
    </location>
</feature>
<dbReference type="InterPro" id="IPR006976">
    <property type="entry name" value="VanZ-like"/>
</dbReference>
<accession>A0A5Q2TIL3</accession>
<dbReference type="KEGG" id="grc:GI584_07485"/>
<reference evidence="3 4" key="1">
    <citation type="submission" date="2019-11" db="EMBL/GenBank/DDBJ databases">
        <title>Gracilibacillus salitolerans sp. nov., a moderate halophile isolated from a saline soil in northwest China.</title>
        <authorList>
            <person name="Gan L."/>
        </authorList>
    </citation>
    <scope>NUCLEOTIDE SEQUENCE [LARGE SCALE GENOMIC DNA]</scope>
    <source>
        <strain evidence="3 4">SCU50</strain>
    </source>
</reference>
<evidence type="ECO:0000256" key="1">
    <source>
        <dbReference type="SAM" id="Phobius"/>
    </source>
</evidence>
<dbReference type="PANTHER" id="PTHR36834">
    <property type="entry name" value="MEMBRANE PROTEIN-RELATED"/>
    <property type="match status" value="1"/>
</dbReference>
<evidence type="ECO:0000313" key="3">
    <source>
        <dbReference type="EMBL" id="QGH33872.1"/>
    </source>
</evidence>
<sequence>MFMKVLVLHLKLKRMVIFLFLVYLSVVLFGNFVSDGTTFIRMRSIRNALIGVKHNIIPFSTIGTYLFNYNSYNPNIWFYNTFGNILLFVPMGILLPILSTKLTRLLLTIGITFLLSLTIEIIQLVTQLGVFDVDDILLNTLGGYVGFLIFVLFKNKKKDT</sequence>
<dbReference type="AlphaFoldDB" id="A0A5Q2TIL3"/>
<evidence type="ECO:0000259" key="2">
    <source>
        <dbReference type="Pfam" id="PF04892"/>
    </source>
</evidence>
<dbReference type="Pfam" id="PF04892">
    <property type="entry name" value="VanZ"/>
    <property type="match status" value="1"/>
</dbReference>
<gene>
    <name evidence="3" type="ORF">GI584_07485</name>
</gene>
<name>A0A5Q2TIL3_9BACI</name>
<feature type="transmembrane region" description="Helical" evidence="1">
    <location>
        <begin position="136"/>
        <end position="153"/>
    </location>
</feature>
<dbReference type="Proteomes" id="UP000339690">
    <property type="component" value="Chromosome"/>
</dbReference>
<keyword evidence="1" id="KW-0472">Membrane</keyword>
<dbReference type="InterPro" id="IPR053150">
    <property type="entry name" value="Teicoplanin_resist-assoc"/>
</dbReference>
<keyword evidence="4" id="KW-1185">Reference proteome</keyword>
<feature type="transmembrane region" description="Helical" evidence="1">
    <location>
        <begin position="105"/>
        <end position="124"/>
    </location>
</feature>
<protein>
    <submittedName>
        <fullName evidence="3">VanZ family protein</fullName>
    </submittedName>
</protein>
<organism evidence="3 4">
    <name type="scientific">Gracilibacillus salitolerans</name>
    <dbReference type="NCBI Taxonomy" id="2663022"/>
    <lineage>
        <taxon>Bacteria</taxon>
        <taxon>Bacillati</taxon>
        <taxon>Bacillota</taxon>
        <taxon>Bacilli</taxon>
        <taxon>Bacillales</taxon>
        <taxon>Bacillaceae</taxon>
        <taxon>Gracilibacillus</taxon>
    </lineage>
</organism>